<name>A0A098SAN9_9BACT</name>
<dbReference type="PRINTS" id="PR00411">
    <property type="entry name" value="PNDRDTASEI"/>
</dbReference>
<dbReference type="InterPro" id="IPR004792">
    <property type="entry name" value="BaiN-like"/>
</dbReference>
<dbReference type="STRING" id="1524460.IX84_02210"/>
<keyword evidence="7" id="KW-1185">Reference proteome</keyword>
<evidence type="ECO:0000313" key="6">
    <source>
        <dbReference type="EMBL" id="KGE89604.1"/>
    </source>
</evidence>
<dbReference type="Pfam" id="PF22780">
    <property type="entry name" value="HI0933_like_1st"/>
    <property type="match status" value="1"/>
</dbReference>
<evidence type="ECO:0000259" key="5">
    <source>
        <dbReference type="Pfam" id="PF22780"/>
    </source>
</evidence>
<dbReference type="RefSeq" id="WP_044216159.1">
    <property type="nucleotide sequence ID" value="NZ_JBKAGJ010000005.1"/>
</dbReference>
<evidence type="ECO:0000256" key="3">
    <source>
        <dbReference type="ARBA" id="ARBA00022827"/>
    </source>
</evidence>
<dbReference type="PANTHER" id="PTHR42887:SF2">
    <property type="entry name" value="OS12G0638800 PROTEIN"/>
    <property type="match status" value="1"/>
</dbReference>
<keyword evidence="2" id="KW-0285">Flavoprotein</keyword>
<feature type="domain" description="RsdA/BaiN/AoA(So)-like insert" evidence="5">
    <location>
        <begin position="188"/>
        <end position="349"/>
    </location>
</feature>
<dbReference type="InterPro" id="IPR057661">
    <property type="entry name" value="RsdA/BaiN/AoA(So)_Rossmann"/>
</dbReference>
<evidence type="ECO:0000256" key="2">
    <source>
        <dbReference type="ARBA" id="ARBA00022630"/>
    </source>
</evidence>
<feature type="domain" description="RsdA/BaiN/AoA(So)-like Rossmann fold-like" evidence="4">
    <location>
        <begin position="2"/>
        <end position="402"/>
    </location>
</feature>
<dbReference type="Proteomes" id="UP000029736">
    <property type="component" value="Unassembled WGS sequence"/>
</dbReference>
<accession>A0A098SAN9</accession>
<dbReference type="Gene3D" id="3.50.50.60">
    <property type="entry name" value="FAD/NAD(P)-binding domain"/>
    <property type="match status" value="1"/>
</dbReference>
<dbReference type="PRINTS" id="PR00368">
    <property type="entry name" value="FADPNR"/>
</dbReference>
<dbReference type="Gene3D" id="1.10.8.260">
    <property type="entry name" value="HI0933 insert domain-like"/>
    <property type="match status" value="1"/>
</dbReference>
<reference evidence="6 7" key="1">
    <citation type="journal article" date="2014" name="Int. J. Syst. Evol. Microbiol.">
        <title>Phaeodactylibacter xiamenensis gen. nov., sp. nov., a member of the family Saprospiraceae isolated from the marine alga Phaeodactylum tricornutum.</title>
        <authorList>
            <person name="Chen Z.Jr."/>
            <person name="Lei X."/>
            <person name="Lai Q."/>
            <person name="Li Y."/>
            <person name="Zhang B."/>
            <person name="Zhang J."/>
            <person name="Zhang H."/>
            <person name="Yang L."/>
            <person name="Zheng W."/>
            <person name="Tian Y."/>
            <person name="Yu Z."/>
            <person name="Xu H.Jr."/>
            <person name="Zheng T."/>
        </authorList>
    </citation>
    <scope>NUCLEOTIDE SEQUENCE [LARGE SCALE GENOMIC DNA]</scope>
    <source>
        <strain evidence="6 7">KD52</strain>
    </source>
</reference>
<dbReference type="PANTHER" id="PTHR42887">
    <property type="entry name" value="OS12G0638800 PROTEIN"/>
    <property type="match status" value="1"/>
</dbReference>
<evidence type="ECO:0000256" key="1">
    <source>
        <dbReference type="ARBA" id="ARBA00001974"/>
    </source>
</evidence>
<comment type="caution">
    <text evidence="6">The sequence shown here is derived from an EMBL/GenBank/DDBJ whole genome shotgun (WGS) entry which is preliminary data.</text>
</comment>
<dbReference type="EMBL" id="JPOS01000004">
    <property type="protein sequence ID" value="KGE89604.1"/>
    <property type="molecule type" value="Genomic_DNA"/>
</dbReference>
<keyword evidence="3" id="KW-0274">FAD</keyword>
<dbReference type="InterPro" id="IPR023166">
    <property type="entry name" value="BaiN-like_dom_sf"/>
</dbReference>
<dbReference type="Pfam" id="PF03486">
    <property type="entry name" value="HI0933_like"/>
    <property type="match status" value="1"/>
</dbReference>
<gene>
    <name evidence="6" type="ORF">IX84_02210</name>
</gene>
<organism evidence="6 7">
    <name type="scientific">Phaeodactylibacter xiamenensis</name>
    <dbReference type="NCBI Taxonomy" id="1524460"/>
    <lineage>
        <taxon>Bacteria</taxon>
        <taxon>Pseudomonadati</taxon>
        <taxon>Bacteroidota</taxon>
        <taxon>Saprospiria</taxon>
        <taxon>Saprospirales</taxon>
        <taxon>Haliscomenobacteraceae</taxon>
        <taxon>Phaeodactylibacter</taxon>
    </lineage>
</organism>
<dbReference type="SUPFAM" id="SSF160996">
    <property type="entry name" value="HI0933 insert domain-like"/>
    <property type="match status" value="1"/>
</dbReference>
<evidence type="ECO:0000313" key="7">
    <source>
        <dbReference type="Proteomes" id="UP000029736"/>
    </source>
</evidence>
<dbReference type="NCBIfam" id="TIGR00275">
    <property type="entry name" value="aminoacetone oxidase family FAD-binding enzyme"/>
    <property type="match status" value="1"/>
</dbReference>
<sequence length="404" mass="44304">MKVAVIGGGAAGFFAAIEARRNHPQAAVVLFEKSRKLLSKVKISGGGRCNVTNGCTSIAELSRAYPRGSKQLKKAFRTFNTVHTMDWFERRGVALMTQPDNCVFPVSQDSQTIIDCFLKEARQLGVQIETGVGVAKLQPVGEGLKLHFLKGVHPPAFFDKVIVATGGSPKRQGLEWLEALGHQIEDPVPSLFTFNMPEESVTELMGVVVEEVQASIQGTKLKSDGPLLITHWGMSGPAILKLSAFGARALSELGYVFKVQVNWANEQNAEQVSDDLRGIMAANPKKDLNNERPYALPKRLWSYLLAKAELPEDKKWGEIGKKGLHKLTHLLTNDVYQVRGKTTFKEEFVTCGGVSLQSIDFKTMQSKACKNLYFAGEVLDVDGITGGYNFQAAWTTAYIAGQLN</sequence>
<dbReference type="Gene3D" id="2.40.30.10">
    <property type="entry name" value="Translation factors"/>
    <property type="match status" value="1"/>
</dbReference>
<dbReference type="OrthoDB" id="9773233at2"/>
<comment type="cofactor">
    <cofactor evidence="1">
        <name>FAD</name>
        <dbReference type="ChEBI" id="CHEBI:57692"/>
    </cofactor>
</comment>
<protein>
    <submittedName>
        <fullName evidence="6">Flavoprotein</fullName>
    </submittedName>
</protein>
<dbReference type="SUPFAM" id="SSF51905">
    <property type="entry name" value="FAD/NAD(P)-binding domain"/>
    <property type="match status" value="1"/>
</dbReference>
<proteinExistence type="predicted"/>
<dbReference type="AlphaFoldDB" id="A0A098SAN9"/>
<dbReference type="InterPro" id="IPR055178">
    <property type="entry name" value="RsdA/BaiN/AoA(So)-like_dom"/>
</dbReference>
<evidence type="ECO:0000259" key="4">
    <source>
        <dbReference type="Pfam" id="PF03486"/>
    </source>
</evidence>
<dbReference type="InterPro" id="IPR036188">
    <property type="entry name" value="FAD/NAD-bd_sf"/>
</dbReference>